<feature type="transmembrane region" description="Helical" evidence="7">
    <location>
        <begin position="533"/>
        <end position="555"/>
    </location>
</feature>
<feature type="region of interest" description="Disordered" evidence="6">
    <location>
        <begin position="672"/>
        <end position="711"/>
    </location>
</feature>
<feature type="transmembrane region" description="Helical" evidence="7">
    <location>
        <begin position="324"/>
        <end position="345"/>
    </location>
</feature>
<dbReference type="Pfam" id="PF09678">
    <property type="entry name" value="Caa3_CtaG"/>
    <property type="match status" value="1"/>
</dbReference>
<name>A0A2A5IW00_RHOSG</name>
<feature type="transmembrane region" description="Helical" evidence="7">
    <location>
        <begin position="575"/>
        <end position="597"/>
    </location>
</feature>
<evidence type="ECO:0000259" key="8">
    <source>
        <dbReference type="Pfam" id="PF05425"/>
    </source>
</evidence>
<feature type="transmembrane region" description="Helical" evidence="7">
    <location>
        <begin position="217"/>
        <end position="236"/>
    </location>
</feature>
<evidence type="ECO:0000256" key="1">
    <source>
        <dbReference type="ARBA" id="ARBA00004651"/>
    </source>
</evidence>
<feature type="transmembrane region" description="Helical" evidence="7">
    <location>
        <begin position="73"/>
        <end position="93"/>
    </location>
</feature>
<feature type="transmembrane region" description="Helical" evidence="7">
    <location>
        <begin position="385"/>
        <end position="406"/>
    </location>
</feature>
<organism evidence="9 10">
    <name type="scientific">Rhodococcus qingshengii</name>
    <dbReference type="NCBI Taxonomy" id="334542"/>
    <lineage>
        <taxon>Bacteria</taxon>
        <taxon>Bacillati</taxon>
        <taxon>Actinomycetota</taxon>
        <taxon>Actinomycetes</taxon>
        <taxon>Mycobacteriales</taxon>
        <taxon>Nocardiaceae</taxon>
        <taxon>Rhodococcus</taxon>
        <taxon>Rhodococcus erythropolis group</taxon>
    </lineage>
</organism>
<dbReference type="GO" id="GO:0006825">
    <property type="term" value="P:copper ion transport"/>
    <property type="evidence" value="ECO:0007669"/>
    <property type="project" value="InterPro"/>
</dbReference>
<feature type="transmembrane region" description="Helical" evidence="7">
    <location>
        <begin position="285"/>
        <end position="304"/>
    </location>
</feature>
<feature type="transmembrane region" description="Helical" evidence="7">
    <location>
        <begin position="186"/>
        <end position="205"/>
    </location>
</feature>
<reference evidence="9 10" key="1">
    <citation type="submission" date="2017-07" db="EMBL/GenBank/DDBJ databases">
        <title>Draft sequence of Rhodococcus enclensis 23b-28.</title>
        <authorList>
            <person name="Besaury L."/>
            <person name="Sancelme M."/>
            <person name="Amato P."/>
            <person name="Lallement A."/>
            <person name="Delort A.-M."/>
        </authorList>
    </citation>
    <scope>NUCLEOTIDE SEQUENCE [LARGE SCALE GENOMIC DNA]</scope>
    <source>
        <strain evidence="9 10">23b-28</strain>
    </source>
</reference>
<feature type="transmembrane region" description="Helical" evidence="7">
    <location>
        <begin position="451"/>
        <end position="471"/>
    </location>
</feature>
<feature type="transmembrane region" description="Helical" evidence="7">
    <location>
        <begin position="418"/>
        <end position="439"/>
    </location>
</feature>
<evidence type="ECO:0000256" key="3">
    <source>
        <dbReference type="ARBA" id="ARBA00022692"/>
    </source>
</evidence>
<feature type="domain" description="Copper resistance protein D" evidence="8">
    <location>
        <begin position="248"/>
        <end position="344"/>
    </location>
</feature>
<dbReference type="Pfam" id="PF05425">
    <property type="entry name" value="CopD"/>
    <property type="match status" value="1"/>
</dbReference>
<dbReference type="InterPro" id="IPR019108">
    <property type="entry name" value="Caa3_assmbl_CtaG-rel"/>
</dbReference>
<dbReference type="GO" id="GO:0005886">
    <property type="term" value="C:plasma membrane"/>
    <property type="evidence" value="ECO:0007669"/>
    <property type="project" value="UniProtKB-SubCell"/>
</dbReference>
<feature type="transmembrane region" description="Helical" evidence="7">
    <location>
        <begin position="114"/>
        <end position="131"/>
    </location>
</feature>
<dbReference type="RefSeq" id="WP_099699153.1">
    <property type="nucleotide sequence ID" value="NZ_NOVD01000104.1"/>
</dbReference>
<dbReference type="PANTHER" id="PTHR34820:SF4">
    <property type="entry name" value="INNER MEMBRANE PROTEIN YEBZ"/>
    <property type="match status" value="1"/>
</dbReference>
<dbReference type="InterPro" id="IPR032694">
    <property type="entry name" value="CopC/D"/>
</dbReference>
<dbReference type="PANTHER" id="PTHR34820">
    <property type="entry name" value="INNER MEMBRANE PROTEIN YEBZ"/>
    <property type="match status" value="1"/>
</dbReference>
<keyword evidence="2" id="KW-1003">Cell membrane</keyword>
<evidence type="ECO:0000256" key="6">
    <source>
        <dbReference type="SAM" id="MobiDB-lite"/>
    </source>
</evidence>
<evidence type="ECO:0000256" key="7">
    <source>
        <dbReference type="SAM" id="Phobius"/>
    </source>
</evidence>
<feature type="region of interest" description="Disordered" evidence="6">
    <location>
        <begin position="1"/>
        <end position="22"/>
    </location>
</feature>
<feature type="transmembrane region" description="Helical" evidence="7">
    <location>
        <begin position="248"/>
        <end position="273"/>
    </location>
</feature>
<evidence type="ECO:0000256" key="2">
    <source>
        <dbReference type="ARBA" id="ARBA00022475"/>
    </source>
</evidence>
<feature type="transmembrane region" description="Helical" evidence="7">
    <location>
        <begin position="160"/>
        <end position="179"/>
    </location>
</feature>
<accession>A0A2A5IW00</accession>
<evidence type="ECO:0000256" key="5">
    <source>
        <dbReference type="ARBA" id="ARBA00023136"/>
    </source>
</evidence>
<feature type="compositionally biased region" description="Basic and acidic residues" evidence="6">
    <location>
        <begin position="672"/>
        <end position="685"/>
    </location>
</feature>
<keyword evidence="4 7" id="KW-1133">Transmembrane helix</keyword>
<evidence type="ECO:0000256" key="4">
    <source>
        <dbReference type="ARBA" id="ARBA00022989"/>
    </source>
</evidence>
<proteinExistence type="predicted"/>
<feature type="compositionally biased region" description="Acidic residues" evidence="6">
    <location>
        <begin position="689"/>
        <end position="698"/>
    </location>
</feature>
<feature type="transmembrane region" description="Helical" evidence="7">
    <location>
        <begin position="27"/>
        <end position="53"/>
    </location>
</feature>
<dbReference type="Proteomes" id="UP000230886">
    <property type="component" value="Unassembled WGS sequence"/>
</dbReference>
<dbReference type="EMBL" id="NOVD01000104">
    <property type="protein sequence ID" value="PCK21490.1"/>
    <property type="molecule type" value="Genomic_DNA"/>
</dbReference>
<evidence type="ECO:0000313" key="9">
    <source>
        <dbReference type="EMBL" id="PCK21490.1"/>
    </source>
</evidence>
<evidence type="ECO:0000313" key="10">
    <source>
        <dbReference type="Proteomes" id="UP000230886"/>
    </source>
</evidence>
<dbReference type="InterPro" id="IPR008457">
    <property type="entry name" value="Cu-R_CopD_dom"/>
</dbReference>
<keyword evidence="5 7" id="KW-0472">Membrane</keyword>
<comment type="subcellular location">
    <subcellularLocation>
        <location evidence="1">Cell membrane</location>
        <topology evidence="1">Multi-pass membrane protein</topology>
    </subcellularLocation>
</comment>
<dbReference type="AlphaFoldDB" id="A0A2A5IW00"/>
<feature type="transmembrane region" description="Helical" evidence="7">
    <location>
        <begin position="617"/>
        <end position="638"/>
    </location>
</feature>
<keyword evidence="3 7" id="KW-0812">Transmembrane</keyword>
<comment type="caution">
    <text evidence="9">The sequence shown here is derived from an EMBL/GenBank/DDBJ whole genome shotgun (WGS) entry which is preliminary data.</text>
</comment>
<protein>
    <submittedName>
        <fullName evidence="9">Copper resistance protein CopD</fullName>
    </submittedName>
</protein>
<sequence length="711" mass="75025">MATPDLAPTDSPPESTPHSGAPASSTAIFVVSGLIAGLTAAIVVGFSASQALTLLGIPDPGPITTYGLPAMRALGEIAAVIAIGSLLLAAFFVPPQKSGVLDVDGYRAVRTASHAAIVWAICSFMMVPLTLSDTSGQPFAEAVKPANLWSGLDQVEIAGAWRWTAIIAVVLAILARLTLRWWWTPLLLLIGLLGLMPLALTGHSSSGGSHDIATNSLILHLVAASLWAGGLFALLAHARRGGDYTDVAARRFSTVASICFVVMGFSGVINAIVRLPLDDVLTTTYGRLIVAKTVALIILGFFGWAQRSRALPALAENPKSRSALIRFAGAEGIVMAATIGLAIGLGRTPPPPPLSIPSIPEVELGYNLPDPPSFMAFVTDWRFDLMFGTAAVAAAILYGIGLRKLAKRGDSWPVGRTIAWMSGCAVLLIATSSGVGKYAPAVFSVHMGAHMALSMLGPVLLVLGAPITLALRALDPAGKDGVPGIREWILTALHSPFSRFITHPIVAAVLFVGGFYALYLGGIYGATVDSHSAHLLMNLHFILSGYLFYWVAIGIDPSPRQLQPVTKLAMVFGSLPFHAFFGVALMSTTAVMGGAYFRSLGLGWNNDLIGDQQLGGSIAWATGEIPLMVVMLALLVQWSRSDGRTARRTDRAAERDHDADLAAHNAMFAELARRDREGWKPREAADAETASEDSADETPSEKKSDESSTST</sequence>
<feature type="transmembrane region" description="Helical" evidence="7">
    <location>
        <begin position="505"/>
        <end position="527"/>
    </location>
</feature>
<gene>
    <name evidence="9" type="ORF">CHR55_33785</name>
</gene>
<feature type="compositionally biased region" description="Basic and acidic residues" evidence="6">
    <location>
        <begin position="699"/>
        <end position="711"/>
    </location>
</feature>